<evidence type="ECO:0000313" key="1">
    <source>
        <dbReference type="EMBL" id="KAJ8715930.1"/>
    </source>
</evidence>
<dbReference type="Proteomes" id="UP001231649">
    <property type="component" value="Chromosome 4"/>
</dbReference>
<organism evidence="1 2">
    <name type="scientific">Mythimna loreyi</name>
    <dbReference type="NCBI Taxonomy" id="667449"/>
    <lineage>
        <taxon>Eukaryota</taxon>
        <taxon>Metazoa</taxon>
        <taxon>Ecdysozoa</taxon>
        <taxon>Arthropoda</taxon>
        <taxon>Hexapoda</taxon>
        <taxon>Insecta</taxon>
        <taxon>Pterygota</taxon>
        <taxon>Neoptera</taxon>
        <taxon>Endopterygota</taxon>
        <taxon>Lepidoptera</taxon>
        <taxon>Glossata</taxon>
        <taxon>Ditrysia</taxon>
        <taxon>Noctuoidea</taxon>
        <taxon>Noctuidae</taxon>
        <taxon>Noctuinae</taxon>
        <taxon>Hadenini</taxon>
        <taxon>Mythimna</taxon>
    </lineage>
</organism>
<gene>
    <name evidence="1" type="ORF">PYW08_013215</name>
</gene>
<reference evidence="1" key="1">
    <citation type="submission" date="2023-03" db="EMBL/GenBank/DDBJ databases">
        <title>Chromosome-level genomes of two armyworms, Mythimna separata and Mythimna loreyi, provide insights into the biosynthesis and reception of sex pheromones.</title>
        <authorList>
            <person name="Zhao H."/>
        </authorList>
    </citation>
    <scope>NUCLEOTIDE SEQUENCE</scope>
    <source>
        <strain evidence="1">BeijingLab</strain>
    </source>
</reference>
<accession>A0ACC2QHH8</accession>
<name>A0ACC2QHH8_9NEOP</name>
<proteinExistence type="predicted"/>
<evidence type="ECO:0000313" key="2">
    <source>
        <dbReference type="Proteomes" id="UP001231649"/>
    </source>
</evidence>
<sequence>MFPVYLLCVLFVSEAVCMYSSKALEGYPAGYLADCPGTAIPQHIPLEDLNYLTIHVQGKGNFFNLKNKYNYYQMKNLAKDPQIDFKKPTVMYVGGFLDHPQLPFAMTIGVVYKKLGYNVLLLDTNRFTTVAYPVAAANMRTIGKRVAEMLAILSKFGLDPKKLELVGLSLGGHTISFIAKNYRFQTGMNISRITGLDPSGPCFRNLGPEDRLDQTDADFVDVIETNIDGYGMAAPVGHVNFYVNGGEFQPGDIFWAPCNVVCSHIRAFTIWISALLNPNSFIAMKCDSVQEARNKDCYDKNPVVTNIVGLNTDRNTQGIFYLATENNFPYFMGLKGLKKENEFFDSKLNLSKDTSWSFF</sequence>
<protein>
    <submittedName>
        <fullName evidence="1">Uncharacterized protein</fullName>
    </submittedName>
</protein>
<dbReference type="EMBL" id="CM056780">
    <property type="protein sequence ID" value="KAJ8715930.1"/>
    <property type="molecule type" value="Genomic_DNA"/>
</dbReference>
<keyword evidence="2" id="KW-1185">Reference proteome</keyword>
<comment type="caution">
    <text evidence="1">The sequence shown here is derived from an EMBL/GenBank/DDBJ whole genome shotgun (WGS) entry which is preliminary data.</text>
</comment>